<evidence type="ECO:0000313" key="2">
    <source>
        <dbReference type="Proteomes" id="UP000323386"/>
    </source>
</evidence>
<keyword evidence="2" id="KW-1185">Reference proteome</keyword>
<proteinExistence type="predicted"/>
<reference evidence="1 2" key="1">
    <citation type="submission" date="2018-03" db="EMBL/GenBank/DDBJ databases">
        <authorList>
            <person name="Guldener U."/>
        </authorList>
    </citation>
    <scope>NUCLEOTIDE SEQUENCE [LARGE SCALE GENOMIC DNA]</scope>
    <source>
        <strain evidence="1 2">DAOM196992</strain>
    </source>
</reference>
<dbReference type="Proteomes" id="UP000323386">
    <property type="component" value="Unassembled WGS sequence"/>
</dbReference>
<name>A0A5C3F615_9BASI</name>
<sequence length="129" mass="14189">MEDNRTIEATPERSRQGCLEAVVLTACSSSIDVRARGYRCLAIATSIDRSPRQLTSIVILDRGRLPTVLTVALGINLPFLNLAHASDGSTKAIALRRAETSPPLRQSSAHRQVDRYTTKVKVQVTNFRT</sequence>
<dbReference type="EMBL" id="OOIP01000011">
    <property type="protein sequence ID" value="SPO38661.1"/>
    <property type="molecule type" value="Genomic_DNA"/>
</dbReference>
<protein>
    <submittedName>
        <fullName evidence="1">Uncharacterized protein</fullName>
    </submittedName>
</protein>
<evidence type="ECO:0000313" key="1">
    <source>
        <dbReference type="EMBL" id="SPO38661.1"/>
    </source>
</evidence>
<accession>A0A5C3F615</accession>
<gene>
    <name evidence="1" type="ORF">PSFLO_04140</name>
</gene>
<organism evidence="1 2">
    <name type="scientific">Pseudozyma flocculosa</name>
    <dbReference type="NCBI Taxonomy" id="84751"/>
    <lineage>
        <taxon>Eukaryota</taxon>
        <taxon>Fungi</taxon>
        <taxon>Dikarya</taxon>
        <taxon>Basidiomycota</taxon>
        <taxon>Ustilaginomycotina</taxon>
        <taxon>Ustilaginomycetes</taxon>
        <taxon>Ustilaginales</taxon>
        <taxon>Ustilaginaceae</taxon>
        <taxon>Pseudozyma</taxon>
    </lineage>
</organism>
<dbReference type="AlphaFoldDB" id="A0A5C3F615"/>